<name>A0A133N847_CLOPF</name>
<dbReference type="Proteomes" id="UP000070646">
    <property type="component" value="Unassembled WGS sequence"/>
</dbReference>
<proteinExistence type="predicted"/>
<dbReference type="CDD" id="cd00093">
    <property type="entry name" value="HTH_XRE"/>
    <property type="match status" value="1"/>
</dbReference>
<sequence>MKIWIKVINMENKLSFLRKNKVLSQREVASLIGKEARFIYKLENGKVKNPSASEVYKLSRIYDTSMEEIYRAIVLNN</sequence>
<dbReference type="InterPro" id="IPR010982">
    <property type="entry name" value="Lambda_DNA-bd_dom_sf"/>
</dbReference>
<dbReference type="SMART" id="SM00530">
    <property type="entry name" value="HTH_XRE"/>
    <property type="match status" value="1"/>
</dbReference>
<accession>A0A133N847</accession>
<organism evidence="2 3">
    <name type="scientific">Clostridium perfringens</name>
    <dbReference type="NCBI Taxonomy" id="1502"/>
    <lineage>
        <taxon>Bacteria</taxon>
        <taxon>Bacillati</taxon>
        <taxon>Bacillota</taxon>
        <taxon>Clostridia</taxon>
        <taxon>Eubacteriales</taxon>
        <taxon>Clostridiaceae</taxon>
        <taxon>Clostridium</taxon>
    </lineage>
</organism>
<reference evidence="2 3" key="1">
    <citation type="submission" date="2016-01" db="EMBL/GenBank/DDBJ databases">
        <authorList>
            <person name="Oliw E.H."/>
        </authorList>
    </citation>
    <scope>NUCLEOTIDE SEQUENCE [LARGE SCALE GENOMIC DNA]</scope>
    <source>
        <strain evidence="2 3">MJR7757A</strain>
    </source>
</reference>
<dbReference type="EMBL" id="LRPU01000065">
    <property type="protein sequence ID" value="KXA12457.1"/>
    <property type="molecule type" value="Genomic_DNA"/>
</dbReference>
<gene>
    <name evidence="2" type="ORF">HMPREF3222_01278</name>
</gene>
<evidence type="ECO:0000313" key="2">
    <source>
        <dbReference type="EMBL" id="KXA12457.1"/>
    </source>
</evidence>
<dbReference type="InterPro" id="IPR001387">
    <property type="entry name" value="Cro/C1-type_HTH"/>
</dbReference>
<dbReference type="GO" id="GO:0003677">
    <property type="term" value="F:DNA binding"/>
    <property type="evidence" value="ECO:0007669"/>
    <property type="project" value="UniProtKB-KW"/>
</dbReference>
<evidence type="ECO:0000313" key="3">
    <source>
        <dbReference type="Proteomes" id="UP000070646"/>
    </source>
</evidence>
<dbReference type="Gene3D" id="1.10.260.40">
    <property type="entry name" value="lambda repressor-like DNA-binding domains"/>
    <property type="match status" value="1"/>
</dbReference>
<keyword evidence="2" id="KW-0238">DNA-binding</keyword>
<dbReference type="PROSITE" id="PS50943">
    <property type="entry name" value="HTH_CROC1"/>
    <property type="match status" value="1"/>
</dbReference>
<comment type="caution">
    <text evidence="2">The sequence shown here is derived from an EMBL/GenBank/DDBJ whole genome shotgun (WGS) entry which is preliminary data.</text>
</comment>
<evidence type="ECO:0000259" key="1">
    <source>
        <dbReference type="PROSITE" id="PS50943"/>
    </source>
</evidence>
<dbReference type="PATRIC" id="fig|1502.174.peg.1293"/>
<dbReference type="AlphaFoldDB" id="A0A133N847"/>
<protein>
    <submittedName>
        <fullName evidence="2">DNA-binding helix-turn-helix protein</fullName>
    </submittedName>
</protein>
<dbReference type="SUPFAM" id="SSF47413">
    <property type="entry name" value="lambda repressor-like DNA-binding domains"/>
    <property type="match status" value="1"/>
</dbReference>
<feature type="domain" description="HTH cro/C1-type" evidence="1">
    <location>
        <begin position="14"/>
        <end position="69"/>
    </location>
</feature>
<dbReference type="Pfam" id="PF12844">
    <property type="entry name" value="HTH_19"/>
    <property type="match status" value="1"/>
</dbReference>